<name>A0AAN6UH71_9PEZI</name>
<gene>
    <name evidence="4" type="ORF">BT67DRAFT_424945</name>
</gene>
<evidence type="ECO:0000313" key="4">
    <source>
        <dbReference type="EMBL" id="KAK4132670.1"/>
    </source>
</evidence>
<sequence length="745" mass="83534">MAEPVATVLPQGAFMSLPNETLYHISGYLVEPHLHALSLLNRRMNTVAGPMLWAGLYRDSLRSKEVLLWAVETGRQKLVQQMLRRGVSPNFLYLSSLLRSRLLDVFAVQGRRGTAGPRLDRTLVKEIFRETYCRYSEVRRKVRIHSEESRNNVPMEQELEYYYLEANLHNLSHIPALDQFGVSENPEGYETTHYWAWGPIHVAVLLGYNQVLCLLLDHGADFNAQCSGLCDCAAPSLTGEQELDESISPRCMRSVWTPLHVAMCSGNLGAVALLLSSGASTFVGGLLTNPPDLHSRARLPITAFHNAAWLGSTRLCEVFLQTRRFKKGLDRANRRKQTALHYAAAGGSIQSVGKLLLENGAELHPYGDLDSEQEEALLQNSVELASDPVRQLCMQFRYGEARWLLRFYRQLHVRKSESTAQLCTRVLAALCVLRKPALYSRLSLRDQQDRLYNTAQKSQDYEKDIQDSRHARLAFARELVKYGADAHHPDAASHSDMPISSIPSTRRGGYVYRTPLQLAARSGFGEMIELLLARGVDCNQTGFVGKTANELPVLLAAQNAMEKADYDFGALQTLLDAGASLDDYGSQAILCELQNLRYGKWESKRKTEVWLQIAQLFLDHGAADKAGDWEAVVSHACLPGNLRYCEMLEAARPLGDFPWRMLLKMLRTVATGFKSGKINTHEGFFGCEDLRMVSWVLSLDFAESEDGDERASFYRGVRGLRKNLSKGNPARTNIVGFLNDYLNGQ</sequence>
<accession>A0AAN6UH71</accession>
<dbReference type="PANTHER" id="PTHR24123">
    <property type="entry name" value="ANKYRIN REPEAT-CONTAINING"/>
    <property type="match status" value="1"/>
</dbReference>
<dbReference type="SUPFAM" id="SSF48403">
    <property type="entry name" value="Ankyrin repeat"/>
    <property type="match status" value="1"/>
</dbReference>
<dbReference type="EMBL" id="MU853416">
    <property type="protein sequence ID" value="KAK4132670.1"/>
    <property type="molecule type" value="Genomic_DNA"/>
</dbReference>
<feature type="repeat" description="ANK" evidence="3">
    <location>
        <begin position="254"/>
        <end position="280"/>
    </location>
</feature>
<reference evidence="4" key="2">
    <citation type="submission" date="2023-05" db="EMBL/GenBank/DDBJ databases">
        <authorList>
            <consortium name="Lawrence Berkeley National Laboratory"/>
            <person name="Steindorff A."/>
            <person name="Hensen N."/>
            <person name="Bonometti L."/>
            <person name="Westerberg I."/>
            <person name="Brannstrom I.O."/>
            <person name="Guillou S."/>
            <person name="Cros-Aarteil S."/>
            <person name="Calhoun S."/>
            <person name="Haridas S."/>
            <person name="Kuo A."/>
            <person name="Mondo S."/>
            <person name="Pangilinan J."/>
            <person name="Riley R."/>
            <person name="Labutti K."/>
            <person name="Andreopoulos B."/>
            <person name="Lipzen A."/>
            <person name="Chen C."/>
            <person name="Yanf M."/>
            <person name="Daum C."/>
            <person name="Ng V."/>
            <person name="Clum A."/>
            <person name="Ohm R."/>
            <person name="Martin F."/>
            <person name="Silar P."/>
            <person name="Natvig D."/>
            <person name="Lalanne C."/>
            <person name="Gautier V."/>
            <person name="Ament-Velasquez S.L."/>
            <person name="Kruys A."/>
            <person name="Hutchinson M.I."/>
            <person name="Powell A.J."/>
            <person name="Barry K."/>
            <person name="Miller A.N."/>
            <person name="Grigoriev I.V."/>
            <person name="Debuchy R."/>
            <person name="Gladieux P."/>
            <person name="Thoren M.H."/>
            <person name="Johannesson H."/>
        </authorList>
    </citation>
    <scope>NUCLEOTIDE SEQUENCE</scope>
    <source>
        <strain evidence="4">CBS 123565</strain>
    </source>
</reference>
<dbReference type="AlphaFoldDB" id="A0AAN6UH71"/>
<proteinExistence type="predicted"/>
<dbReference type="PROSITE" id="PS50088">
    <property type="entry name" value="ANK_REPEAT"/>
    <property type="match status" value="4"/>
</dbReference>
<keyword evidence="5" id="KW-1185">Reference proteome</keyword>
<evidence type="ECO:0000313" key="5">
    <source>
        <dbReference type="Proteomes" id="UP001304895"/>
    </source>
</evidence>
<keyword evidence="2 3" id="KW-0040">ANK repeat</keyword>
<evidence type="ECO:0000256" key="2">
    <source>
        <dbReference type="ARBA" id="ARBA00023043"/>
    </source>
</evidence>
<dbReference type="PANTHER" id="PTHR24123:SF33">
    <property type="entry name" value="PROTEIN HOS4"/>
    <property type="match status" value="1"/>
</dbReference>
<dbReference type="InterPro" id="IPR051165">
    <property type="entry name" value="Multifunctional_ANK_Repeat"/>
</dbReference>
<dbReference type="Gene3D" id="1.25.40.20">
    <property type="entry name" value="Ankyrin repeat-containing domain"/>
    <property type="match status" value="3"/>
</dbReference>
<dbReference type="Pfam" id="PF13606">
    <property type="entry name" value="Ank_3"/>
    <property type="match status" value="1"/>
</dbReference>
<comment type="caution">
    <text evidence="4">The sequence shown here is derived from an EMBL/GenBank/DDBJ whole genome shotgun (WGS) entry which is preliminary data.</text>
</comment>
<keyword evidence="1" id="KW-0677">Repeat</keyword>
<organism evidence="4 5">
    <name type="scientific">Trichocladium antarcticum</name>
    <dbReference type="NCBI Taxonomy" id="1450529"/>
    <lineage>
        <taxon>Eukaryota</taxon>
        <taxon>Fungi</taxon>
        <taxon>Dikarya</taxon>
        <taxon>Ascomycota</taxon>
        <taxon>Pezizomycotina</taxon>
        <taxon>Sordariomycetes</taxon>
        <taxon>Sordariomycetidae</taxon>
        <taxon>Sordariales</taxon>
        <taxon>Chaetomiaceae</taxon>
        <taxon>Trichocladium</taxon>
    </lineage>
</organism>
<evidence type="ECO:0000256" key="3">
    <source>
        <dbReference type="PROSITE-ProRule" id="PRU00023"/>
    </source>
</evidence>
<dbReference type="Proteomes" id="UP001304895">
    <property type="component" value="Unassembled WGS sequence"/>
</dbReference>
<dbReference type="Pfam" id="PF00023">
    <property type="entry name" value="Ank"/>
    <property type="match status" value="3"/>
</dbReference>
<feature type="repeat" description="ANK" evidence="3">
    <location>
        <begin position="199"/>
        <end position="227"/>
    </location>
</feature>
<reference evidence="4" key="1">
    <citation type="journal article" date="2023" name="Mol. Phylogenet. Evol.">
        <title>Genome-scale phylogeny and comparative genomics of the fungal order Sordariales.</title>
        <authorList>
            <person name="Hensen N."/>
            <person name="Bonometti L."/>
            <person name="Westerberg I."/>
            <person name="Brannstrom I.O."/>
            <person name="Guillou S."/>
            <person name="Cros-Aarteil S."/>
            <person name="Calhoun S."/>
            <person name="Haridas S."/>
            <person name="Kuo A."/>
            <person name="Mondo S."/>
            <person name="Pangilinan J."/>
            <person name="Riley R."/>
            <person name="LaButti K."/>
            <person name="Andreopoulos B."/>
            <person name="Lipzen A."/>
            <person name="Chen C."/>
            <person name="Yan M."/>
            <person name="Daum C."/>
            <person name="Ng V."/>
            <person name="Clum A."/>
            <person name="Steindorff A."/>
            <person name="Ohm R.A."/>
            <person name="Martin F."/>
            <person name="Silar P."/>
            <person name="Natvig D.O."/>
            <person name="Lalanne C."/>
            <person name="Gautier V."/>
            <person name="Ament-Velasquez S.L."/>
            <person name="Kruys A."/>
            <person name="Hutchinson M.I."/>
            <person name="Powell A.J."/>
            <person name="Barry K."/>
            <person name="Miller A.N."/>
            <person name="Grigoriev I.V."/>
            <person name="Debuchy R."/>
            <person name="Gladieux P."/>
            <person name="Hiltunen Thoren M."/>
            <person name="Johannesson H."/>
        </authorList>
    </citation>
    <scope>NUCLEOTIDE SEQUENCE</scope>
    <source>
        <strain evidence="4">CBS 123565</strain>
    </source>
</reference>
<feature type="repeat" description="ANK" evidence="3">
    <location>
        <begin position="511"/>
        <end position="543"/>
    </location>
</feature>
<dbReference type="InterPro" id="IPR036770">
    <property type="entry name" value="Ankyrin_rpt-contain_sf"/>
</dbReference>
<dbReference type="SMART" id="SM00248">
    <property type="entry name" value="ANK"/>
    <property type="match status" value="6"/>
</dbReference>
<feature type="repeat" description="ANK" evidence="3">
    <location>
        <begin position="335"/>
        <end position="368"/>
    </location>
</feature>
<evidence type="ECO:0000256" key="1">
    <source>
        <dbReference type="ARBA" id="ARBA00022737"/>
    </source>
</evidence>
<dbReference type="PROSITE" id="PS50297">
    <property type="entry name" value="ANK_REP_REGION"/>
    <property type="match status" value="4"/>
</dbReference>
<dbReference type="InterPro" id="IPR002110">
    <property type="entry name" value="Ankyrin_rpt"/>
</dbReference>
<protein>
    <submittedName>
        <fullName evidence="4">Ankyrin</fullName>
    </submittedName>
</protein>